<dbReference type="Gene3D" id="3.40.630.10">
    <property type="entry name" value="Zn peptidases"/>
    <property type="match status" value="1"/>
</dbReference>
<gene>
    <name evidence="17" type="ORF">Pmar_PMAR008764</name>
</gene>
<feature type="transmembrane region" description="Helical" evidence="14">
    <location>
        <begin position="378"/>
        <end position="399"/>
    </location>
</feature>
<keyword evidence="13" id="KW-0325">Glycoprotein</keyword>
<feature type="transmembrane region" description="Helical" evidence="14">
    <location>
        <begin position="481"/>
        <end position="505"/>
    </location>
</feature>
<feature type="domain" description="Peptidase M28" evidence="15">
    <location>
        <begin position="140"/>
        <end position="342"/>
    </location>
</feature>
<comment type="similarity">
    <text evidence="3">Belongs to the peptidase M28 family.</text>
</comment>
<evidence type="ECO:0000256" key="10">
    <source>
        <dbReference type="ARBA" id="ARBA00022989"/>
    </source>
</evidence>
<dbReference type="Proteomes" id="UP000007800">
    <property type="component" value="Unassembled WGS sequence"/>
</dbReference>
<evidence type="ECO:0000256" key="14">
    <source>
        <dbReference type="SAM" id="Phobius"/>
    </source>
</evidence>
<dbReference type="PANTHER" id="PTHR12147:SF22">
    <property type="entry name" value="ENDOPLASMIC RETICULUM METALLOPEPTIDASE 1"/>
    <property type="match status" value="1"/>
</dbReference>
<keyword evidence="18" id="KW-1185">Reference proteome</keyword>
<keyword evidence="10 14" id="KW-1133">Transmembrane helix</keyword>
<feature type="domain" description="Endoplasmic reticulum metallopeptidase 1/1-A TM" evidence="16">
    <location>
        <begin position="423"/>
        <end position="573"/>
    </location>
</feature>
<evidence type="ECO:0000256" key="3">
    <source>
        <dbReference type="ARBA" id="ARBA00010918"/>
    </source>
</evidence>
<dbReference type="RefSeq" id="XP_002777829.1">
    <property type="nucleotide sequence ID" value="XM_002777783.1"/>
</dbReference>
<evidence type="ECO:0000256" key="1">
    <source>
        <dbReference type="ARBA" id="ARBA00001947"/>
    </source>
</evidence>
<name>C5L0Y2_PERM5</name>
<evidence type="ECO:0000256" key="4">
    <source>
        <dbReference type="ARBA" id="ARBA00022670"/>
    </source>
</evidence>
<evidence type="ECO:0000256" key="6">
    <source>
        <dbReference type="ARBA" id="ARBA00022723"/>
    </source>
</evidence>
<dbReference type="InterPro" id="IPR045175">
    <property type="entry name" value="M28_fam"/>
</dbReference>
<evidence type="ECO:0000313" key="17">
    <source>
        <dbReference type="EMBL" id="EER09624.1"/>
    </source>
</evidence>
<keyword evidence="7" id="KW-0378">Hydrolase</keyword>
<dbReference type="InterPro" id="IPR053974">
    <property type="entry name" value="ERMP1_1-A_TM"/>
</dbReference>
<comment type="cofactor">
    <cofactor evidence="1">
        <name>Zn(2+)</name>
        <dbReference type="ChEBI" id="CHEBI:29105"/>
    </cofactor>
</comment>
<evidence type="ECO:0000256" key="9">
    <source>
        <dbReference type="ARBA" id="ARBA00022833"/>
    </source>
</evidence>
<dbReference type="SUPFAM" id="SSF53187">
    <property type="entry name" value="Zn-dependent exopeptidases"/>
    <property type="match status" value="1"/>
</dbReference>
<evidence type="ECO:0000256" key="11">
    <source>
        <dbReference type="ARBA" id="ARBA00023049"/>
    </source>
</evidence>
<dbReference type="InterPro" id="IPR007484">
    <property type="entry name" value="Peptidase_M28"/>
</dbReference>
<proteinExistence type="inferred from homology"/>
<organism evidence="18">
    <name type="scientific">Perkinsus marinus (strain ATCC 50983 / TXsc)</name>
    <dbReference type="NCBI Taxonomy" id="423536"/>
    <lineage>
        <taxon>Eukaryota</taxon>
        <taxon>Sar</taxon>
        <taxon>Alveolata</taxon>
        <taxon>Perkinsozoa</taxon>
        <taxon>Perkinsea</taxon>
        <taxon>Perkinsida</taxon>
        <taxon>Perkinsidae</taxon>
        <taxon>Perkinsus</taxon>
    </lineage>
</organism>
<dbReference type="GO" id="GO:0046872">
    <property type="term" value="F:metal ion binding"/>
    <property type="evidence" value="ECO:0007669"/>
    <property type="project" value="UniProtKB-KW"/>
</dbReference>
<evidence type="ECO:0000313" key="18">
    <source>
        <dbReference type="Proteomes" id="UP000007800"/>
    </source>
</evidence>
<dbReference type="AlphaFoldDB" id="C5L0Y2"/>
<evidence type="ECO:0000259" key="15">
    <source>
        <dbReference type="Pfam" id="PF04389"/>
    </source>
</evidence>
<reference evidence="17 18" key="1">
    <citation type="submission" date="2008-07" db="EMBL/GenBank/DDBJ databases">
        <authorList>
            <person name="El-Sayed N."/>
            <person name="Caler E."/>
            <person name="Inman J."/>
            <person name="Amedeo P."/>
            <person name="Hass B."/>
            <person name="Wortman J."/>
        </authorList>
    </citation>
    <scope>NUCLEOTIDE SEQUENCE [LARGE SCALE GENOMIC DNA]</scope>
    <source>
        <strain evidence="18">ATCC 50983 / TXsc</strain>
    </source>
</reference>
<keyword evidence="5 14" id="KW-0812">Transmembrane</keyword>
<feature type="transmembrane region" description="Helical" evidence="14">
    <location>
        <begin position="558"/>
        <end position="583"/>
    </location>
</feature>
<dbReference type="PANTHER" id="PTHR12147">
    <property type="entry name" value="METALLOPEPTIDASE M28 FAMILY MEMBER"/>
    <property type="match status" value="1"/>
</dbReference>
<evidence type="ECO:0000256" key="8">
    <source>
        <dbReference type="ARBA" id="ARBA00022824"/>
    </source>
</evidence>
<keyword evidence="6" id="KW-0479">Metal-binding</keyword>
<evidence type="ECO:0000259" key="16">
    <source>
        <dbReference type="Pfam" id="PF22249"/>
    </source>
</evidence>
<dbReference type="OrthoDB" id="76293at2759"/>
<feature type="transmembrane region" description="Helical" evidence="14">
    <location>
        <begin position="595"/>
        <end position="616"/>
    </location>
</feature>
<feature type="transmembrane region" description="Helical" evidence="14">
    <location>
        <begin position="517"/>
        <end position="538"/>
    </location>
</feature>
<keyword evidence="4" id="KW-0645">Protease</keyword>
<dbReference type="Pfam" id="PF04389">
    <property type="entry name" value="Peptidase_M28"/>
    <property type="match status" value="1"/>
</dbReference>
<keyword evidence="11" id="KW-0482">Metalloprotease</keyword>
<dbReference type="FunFam" id="3.40.630.10:FF:000008">
    <property type="entry name" value="Endoplasmic reticulum metallopeptidase 1"/>
    <property type="match status" value="1"/>
</dbReference>
<protein>
    <submittedName>
        <fullName evidence="17">Uncharacterized protein</fullName>
    </submittedName>
</protein>
<feature type="transmembrane region" description="Helical" evidence="14">
    <location>
        <begin position="30"/>
        <end position="49"/>
    </location>
</feature>
<evidence type="ECO:0000256" key="12">
    <source>
        <dbReference type="ARBA" id="ARBA00023136"/>
    </source>
</evidence>
<dbReference type="GO" id="GO:0006508">
    <property type="term" value="P:proteolysis"/>
    <property type="evidence" value="ECO:0007669"/>
    <property type="project" value="UniProtKB-KW"/>
</dbReference>
<feature type="transmembrane region" description="Helical" evidence="14">
    <location>
        <begin position="441"/>
        <end position="459"/>
    </location>
</feature>
<feature type="transmembrane region" description="Helical" evidence="14">
    <location>
        <begin position="405"/>
        <end position="429"/>
    </location>
</feature>
<dbReference type="GO" id="GO:0008235">
    <property type="term" value="F:metalloexopeptidase activity"/>
    <property type="evidence" value="ECO:0007669"/>
    <property type="project" value="InterPro"/>
</dbReference>
<accession>C5L0Y2</accession>
<dbReference type="OMA" id="WNNTIGA"/>
<keyword evidence="12 14" id="KW-0472">Membrane</keyword>
<evidence type="ECO:0000256" key="5">
    <source>
        <dbReference type="ARBA" id="ARBA00022692"/>
    </source>
</evidence>
<sequence>MTTGRSEENHRVVTIKSIKHGGPRFPGSWFVSYCCLLIALVVGAHWVAIGGEEFENTELPETEFSAQRAVKVVQELEACGNRESGTHAAEVCAPQAILKEVDSIGFSKKDLQIDNFHSNGSFYMSFLGGVIGNYRNITNIAFRLNSKKERTKGRRCAVLAGAHYDSALAAPGISDNVMQVGLLIEVMRVFKARNLMADSEIDLIVNFNGAEETLMHAAHGFARNSKWARDVCAIVNLECNGGHGREVLFQVGSHSLVSQYKRAAKRPAGSSFIHSVFQAGVVPGDTDYRVYRDFILEKQGLLVPGLDFATIGNQYVYHTSIDDFAHASVQSMQRYGETILDLLALMTSEGVEKPVDAQLPGVYFDVLGRWFVVYSTRVAWALHITSAIIVLMLSLSNLTLSPRPWLIGAFFFAELCGSLGYGLIAMFLIPRGYRLAYQNHTWLTVPLFLFPAVAGYLFAKRRIAGKSDESSPGDIFWTCRLVAAILCLGITFLVPTSSYLSFLWCTFPLIYVYTGRYFMSFVAGYTIPIIVTLQLMPAAFDLLVPLCARSGTVVPPEILVGLFVFAPIILCISAMGDIPFALARRIGGTLQIERALIAGFLIAIAATVVLGGSYLFPYSPDRPKRLFTFHVNHVDTHEAYLYISPYDINHLEPLTGDVFKSTKKLWSVKNTEAIYGNGAPYYFPLQSVLKDMTRVKVEHHGEWNDFVVRAERPVTLETGVVRTTIIATGKNAQHMSMAVPHEGLVGFPALRGRLPPVRADCNCHWLNFDQGGEHDTIEWRLEIDWDPQEFAPGGKPRVEVSSFGFENVSSEVHDLVEPLPDYVDRLKFLGSHTHLLLSLDDNSSD</sequence>
<dbReference type="GO" id="GO:0005789">
    <property type="term" value="C:endoplasmic reticulum membrane"/>
    <property type="evidence" value="ECO:0007669"/>
    <property type="project" value="UniProtKB-SubCell"/>
</dbReference>
<evidence type="ECO:0000256" key="7">
    <source>
        <dbReference type="ARBA" id="ARBA00022801"/>
    </source>
</evidence>
<keyword evidence="8" id="KW-0256">Endoplasmic reticulum</keyword>
<dbReference type="Pfam" id="PF22249">
    <property type="entry name" value="ERMP1-TM"/>
    <property type="match status" value="1"/>
</dbReference>
<comment type="subcellular location">
    <subcellularLocation>
        <location evidence="2">Endoplasmic reticulum membrane</location>
        <topology evidence="2">Multi-pass membrane protein</topology>
    </subcellularLocation>
</comment>
<dbReference type="InParanoid" id="C5L0Y2"/>
<evidence type="ECO:0000256" key="13">
    <source>
        <dbReference type="ARBA" id="ARBA00023180"/>
    </source>
</evidence>
<dbReference type="EMBL" id="GG678140">
    <property type="protein sequence ID" value="EER09624.1"/>
    <property type="molecule type" value="Genomic_DNA"/>
</dbReference>
<evidence type="ECO:0000256" key="2">
    <source>
        <dbReference type="ARBA" id="ARBA00004477"/>
    </source>
</evidence>
<keyword evidence="9" id="KW-0862">Zinc</keyword>
<dbReference type="GeneID" id="9052548"/>